<evidence type="ECO:0000313" key="2">
    <source>
        <dbReference type="EMBL" id="KAL3661790.1"/>
    </source>
</evidence>
<protein>
    <submittedName>
        <fullName evidence="2">Uncharacterized protein</fullName>
    </submittedName>
</protein>
<feature type="compositionally biased region" description="Basic and acidic residues" evidence="1">
    <location>
        <begin position="47"/>
        <end position="57"/>
    </location>
</feature>
<proteinExistence type="predicted"/>
<reference evidence="2 3" key="1">
    <citation type="submission" date="2024-09" db="EMBL/GenBank/DDBJ databases">
        <title>Genome sequencing and assembly of Phytophthora oleae, isolate VK10A, causative agent of rot of olive drupes.</title>
        <authorList>
            <person name="Conti Taguali S."/>
            <person name="Riolo M."/>
            <person name="La Spada F."/>
            <person name="Cacciola S.O."/>
            <person name="Dionisio G."/>
        </authorList>
    </citation>
    <scope>NUCLEOTIDE SEQUENCE [LARGE SCALE GENOMIC DNA]</scope>
    <source>
        <strain evidence="2 3">VK10A</strain>
    </source>
</reference>
<dbReference type="AlphaFoldDB" id="A0ABD3F709"/>
<name>A0ABD3F709_9STRA</name>
<evidence type="ECO:0000313" key="3">
    <source>
        <dbReference type="Proteomes" id="UP001632037"/>
    </source>
</evidence>
<dbReference type="EMBL" id="JBIMZQ010000034">
    <property type="protein sequence ID" value="KAL3661790.1"/>
    <property type="molecule type" value="Genomic_DNA"/>
</dbReference>
<accession>A0ABD3F709</accession>
<dbReference type="Proteomes" id="UP001632037">
    <property type="component" value="Unassembled WGS sequence"/>
</dbReference>
<feature type="region of interest" description="Disordered" evidence="1">
    <location>
        <begin position="1"/>
        <end position="68"/>
    </location>
</feature>
<keyword evidence="3" id="KW-1185">Reference proteome</keyword>
<sequence>MDVNRRSNELANALERPKPTQPKTTLPGENAQRSGERPTREVNQQTDKAEGSADRLAPEPMEQPWSEVAVLTLQPEKTTDRVALVTTPQGSKRASQLECSTKHNKNLLSSNANCDEWRTKQMKNHGSTYSQRVEDAGSTASCPRSSDLNGSSHTEPWWNVEDEDTGRVQGVTSWSSK</sequence>
<comment type="caution">
    <text evidence="2">The sequence shown here is derived from an EMBL/GenBank/DDBJ whole genome shotgun (WGS) entry which is preliminary data.</text>
</comment>
<organism evidence="2 3">
    <name type="scientific">Phytophthora oleae</name>
    <dbReference type="NCBI Taxonomy" id="2107226"/>
    <lineage>
        <taxon>Eukaryota</taxon>
        <taxon>Sar</taxon>
        <taxon>Stramenopiles</taxon>
        <taxon>Oomycota</taxon>
        <taxon>Peronosporomycetes</taxon>
        <taxon>Peronosporales</taxon>
        <taxon>Peronosporaceae</taxon>
        <taxon>Phytophthora</taxon>
    </lineage>
</organism>
<evidence type="ECO:0000256" key="1">
    <source>
        <dbReference type="SAM" id="MobiDB-lite"/>
    </source>
</evidence>
<feature type="compositionally biased region" description="Polar residues" evidence="1">
    <location>
        <begin position="138"/>
        <end position="154"/>
    </location>
</feature>
<feature type="region of interest" description="Disordered" evidence="1">
    <location>
        <begin position="123"/>
        <end position="177"/>
    </location>
</feature>
<gene>
    <name evidence="2" type="ORF">V7S43_013085</name>
</gene>